<feature type="region of interest" description="Disordered" evidence="1">
    <location>
        <begin position="293"/>
        <end position="325"/>
    </location>
</feature>
<evidence type="ECO:0000313" key="3">
    <source>
        <dbReference type="Proteomes" id="UP001199106"/>
    </source>
</evidence>
<evidence type="ECO:0000313" key="2">
    <source>
        <dbReference type="EMBL" id="KAG9187955.1"/>
    </source>
</evidence>
<dbReference type="Proteomes" id="UP001199106">
    <property type="component" value="Unassembled WGS sequence"/>
</dbReference>
<feature type="compositionally biased region" description="Acidic residues" evidence="1">
    <location>
        <begin position="646"/>
        <end position="657"/>
    </location>
</feature>
<accession>A0AAD4FEK5</accession>
<feature type="compositionally biased region" description="Polar residues" evidence="1">
    <location>
        <begin position="293"/>
        <end position="305"/>
    </location>
</feature>
<organism evidence="2 3">
    <name type="scientific">Alternaria panax</name>
    <dbReference type="NCBI Taxonomy" id="48097"/>
    <lineage>
        <taxon>Eukaryota</taxon>
        <taxon>Fungi</taxon>
        <taxon>Dikarya</taxon>
        <taxon>Ascomycota</taxon>
        <taxon>Pezizomycotina</taxon>
        <taxon>Dothideomycetes</taxon>
        <taxon>Pleosporomycetidae</taxon>
        <taxon>Pleosporales</taxon>
        <taxon>Pleosporineae</taxon>
        <taxon>Pleosporaceae</taxon>
        <taxon>Alternaria</taxon>
        <taxon>Alternaria sect. Panax</taxon>
    </lineage>
</organism>
<feature type="region of interest" description="Disordered" evidence="1">
    <location>
        <begin position="816"/>
        <end position="859"/>
    </location>
</feature>
<name>A0AAD4FEK5_9PLEO</name>
<dbReference type="EMBL" id="JAANER010000006">
    <property type="protein sequence ID" value="KAG9187955.1"/>
    <property type="molecule type" value="Genomic_DNA"/>
</dbReference>
<reference evidence="2" key="1">
    <citation type="submission" date="2021-07" db="EMBL/GenBank/DDBJ databases">
        <title>Genome Resource of American Ginseng Black Spot Pathogen Alternaria panax.</title>
        <authorList>
            <person name="Qiu C."/>
            <person name="Wang W."/>
            <person name="Liu Z."/>
        </authorList>
    </citation>
    <scope>NUCLEOTIDE SEQUENCE</scope>
    <source>
        <strain evidence="2">BNCC115425</strain>
    </source>
</reference>
<feature type="region of interest" description="Disordered" evidence="1">
    <location>
        <begin position="229"/>
        <end position="253"/>
    </location>
</feature>
<keyword evidence="3" id="KW-1185">Reference proteome</keyword>
<feature type="compositionally biased region" description="Basic residues" evidence="1">
    <location>
        <begin position="839"/>
        <end position="851"/>
    </location>
</feature>
<feature type="region of interest" description="Disordered" evidence="1">
    <location>
        <begin position="12"/>
        <end position="93"/>
    </location>
</feature>
<feature type="compositionally biased region" description="Acidic residues" evidence="1">
    <location>
        <begin position="242"/>
        <end position="253"/>
    </location>
</feature>
<feature type="region of interest" description="Disordered" evidence="1">
    <location>
        <begin position="638"/>
        <end position="681"/>
    </location>
</feature>
<evidence type="ECO:0000256" key="1">
    <source>
        <dbReference type="SAM" id="MobiDB-lite"/>
    </source>
</evidence>
<feature type="compositionally biased region" description="Basic and acidic residues" evidence="1">
    <location>
        <begin position="816"/>
        <end position="838"/>
    </location>
</feature>
<feature type="compositionally biased region" description="Acidic residues" evidence="1">
    <location>
        <begin position="71"/>
        <end position="92"/>
    </location>
</feature>
<gene>
    <name evidence="2" type="ORF">G6011_01878</name>
</gene>
<proteinExistence type="predicted"/>
<protein>
    <submittedName>
        <fullName evidence="2">Uncharacterized protein</fullName>
    </submittedName>
</protein>
<dbReference type="AlphaFoldDB" id="A0AAD4FEK5"/>
<sequence>MHALQNVVGLFSSPAKATPGRPGPVKATAARKRNYGDMSTMRSLEKRKRASYDPSEYQTAVYGGARTMTLNDEEGDKDEEEESELENEEDEDARAAEQLLQDQLRLESQLCHFTHTRHPTATPKSPRRATRAISSALEPETRSGGGEALQQALASHVRLYETEVLSSTEADSEAEREKLATIQQAKAENGGVVGKVEVERYVAARGEVVRKKVEGNTFLRFVGGGGDEDWDEGVVSVGGESESGDEEDEEEEEEGIMQETFDNVDLDWSDEDPIISSATPHRHLHTLHEKPPSTTAIQLSPTTGQAHRLKHSPVTKQPRSHTTATTTTTFKLPENYTLPADWPTLTPSQRWSTDSHLRARELHYNPRLIRAELPDEPAYAFRDTEIRDGICGVREGIERFARMWFAGGAHASYVSSSNGEGDGGDGEENRDMVVDETFYEGLSPETARVIACVASGGPSGIWGWHEIFINGEKLQALVCGIIGNVISEQVFRHAFFGGTEEGIRAVREVEVQHREDDGFTRKPLYTSAMLSHLPSPTSLPENFTTHVNVIIGALWTHLSPLLALVHPHPTTPSLPTISPALHTLAVTAGLVSLHMALSPHTIYHHVPLFKEDSYTSATMSCFNKRSMRTRNMQTPISAFSARSSDADADTDADTDADAEFKPTPAELRRETTRRATLPSAEKKRACGDTALTQIVCMQGITAYRRGGWENASSSALERPVYEKAEYAHQGLRARMLTRGWTYCRWGRARSSVQSSVRKLAPGVADGDGATSKKVHGGAWREGGFVNFSDVEGVVDWLGMEKRDREERARGWWAERMEREVGGRDEKDEREVDGQAEKRKKEKAKARAKAKVKAPVVEST</sequence>
<comment type="caution">
    <text evidence="2">The sequence shown here is derived from an EMBL/GenBank/DDBJ whole genome shotgun (WGS) entry which is preliminary data.</text>
</comment>